<accession>A0A5M8PM80</accession>
<dbReference type="InterPro" id="IPR000210">
    <property type="entry name" value="BTB/POZ_dom"/>
</dbReference>
<name>A0A5M8PM80_9LECA</name>
<dbReference type="Proteomes" id="UP000324767">
    <property type="component" value="Unassembled WGS sequence"/>
</dbReference>
<dbReference type="AlphaFoldDB" id="A0A5M8PM80"/>
<comment type="caution">
    <text evidence="3">The sequence shown here is derived from an EMBL/GenBank/DDBJ whole genome shotgun (WGS) entry which is preliminary data.</text>
</comment>
<dbReference type="PROSITE" id="PS50097">
    <property type="entry name" value="BTB"/>
    <property type="match status" value="1"/>
</dbReference>
<evidence type="ECO:0000256" key="1">
    <source>
        <dbReference type="SAM" id="MobiDB-lite"/>
    </source>
</evidence>
<evidence type="ECO:0000313" key="3">
    <source>
        <dbReference type="EMBL" id="KAA6410647.1"/>
    </source>
</evidence>
<dbReference type="Gene3D" id="3.30.710.10">
    <property type="entry name" value="Potassium Channel Kv1.1, Chain A"/>
    <property type="match status" value="1"/>
</dbReference>
<reference evidence="3 4" key="1">
    <citation type="submission" date="2019-09" db="EMBL/GenBank/DDBJ databases">
        <title>The hologenome of the rock-dwelling lichen Lasallia pustulata.</title>
        <authorList>
            <person name="Greshake Tzovaras B."/>
            <person name="Segers F."/>
            <person name="Bicker A."/>
            <person name="Dal Grande F."/>
            <person name="Otte J."/>
            <person name="Hankeln T."/>
            <person name="Schmitt I."/>
            <person name="Ebersberger I."/>
        </authorList>
    </citation>
    <scope>NUCLEOTIDE SEQUENCE [LARGE SCALE GENOMIC DNA]</scope>
    <source>
        <strain evidence="3">A1-1</strain>
    </source>
</reference>
<gene>
    <name evidence="3" type="ORF">FRX48_06070</name>
</gene>
<dbReference type="OrthoDB" id="194443at2759"/>
<dbReference type="InterPro" id="IPR011333">
    <property type="entry name" value="SKP1/BTB/POZ_sf"/>
</dbReference>
<dbReference type="EMBL" id="VXIT01000009">
    <property type="protein sequence ID" value="KAA6410647.1"/>
    <property type="molecule type" value="Genomic_DNA"/>
</dbReference>
<dbReference type="Pfam" id="PF00651">
    <property type="entry name" value="BTB"/>
    <property type="match status" value="1"/>
</dbReference>
<dbReference type="PANTHER" id="PTHR47843:SF2">
    <property type="entry name" value="BTB DOMAIN-CONTAINING PROTEIN"/>
    <property type="match status" value="1"/>
</dbReference>
<sequence>MAKPSKAATTSSLYQAIVYIIVGPQKQKFSIHKNLLCHYSSYFNVSLNGSFKEAQRGSMELLNDDPVLFEIFKTWLYSKKLVKDCDGDEVICSASDLVRLHVLADLRGISQLKNAVIDELEAFVTREDGESGKEGETEGEGEIEEEGESEGEDGSEEDGGI</sequence>
<protein>
    <recommendedName>
        <fullName evidence="2">BTB domain-containing protein</fullName>
    </recommendedName>
</protein>
<feature type="compositionally biased region" description="Acidic residues" evidence="1">
    <location>
        <begin position="137"/>
        <end position="161"/>
    </location>
</feature>
<dbReference type="SUPFAM" id="SSF54695">
    <property type="entry name" value="POZ domain"/>
    <property type="match status" value="1"/>
</dbReference>
<feature type="domain" description="BTB" evidence="2">
    <location>
        <begin position="16"/>
        <end position="81"/>
    </location>
</feature>
<evidence type="ECO:0000313" key="4">
    <source>
        <dbReference type="Proteomes" id="UP000324767"/>
    </source>
</evidence>
<proteinExistence type="predicted"/>
<feature type="region of interest" description="Disordered" evidence="1">
    <location>
        <begin position="126"/>
        <end position="161"/>
    </location>
</feature>
<dbReference type="CDD" id="cd18186">
    <property type="entry name" value="BTB_POZ_ZBTB_KLHL-like"/>
    <property type="match status" value="1"/>
</dbReference>
<feature type="compositionally biased region" description="Basic and acidic residues" evidence="1">
    <location>
        <begin position="126"/>
        <end position="136"/>
    </location>
</feature>
<organism evidence="3 4">
    <name type="scientific">Lasallia pustulata</name>
    <dbReference type="NCBI Taxonomy" id="136370"/>
    <lineage>
        <taxon>Eukaryota</taxon>
        <taxon>Fungi</taxon>
        <taxon>Dikarya</taxon>
        <taxon>Ascomycota</taxon>
        <taxon>Pezizomycotina</taxon>
        <taxon>Lecanoromycetes</taxon>
        <taxon>OSLEUM clade</taxon>
        <taxon>Umbilicariomycetidae</taxon>
        <taxon>Umbilicariales</taxon>
        <taxon>Umbilicariaceae</taxon>
        <taxon>Lasallia</taxon>
    </lineage>
</organism>
<evidence type="ECO:0000259" key="2">
    <source>
        <dbReference type="PROSITE" id="PS50097"/>
    </source>
</evidence>
<dbReference type="PANTHER" id="PTHR47843">
    <property type="entry name" value="BTB DOMAIN-CONTAINING PROTEIN-RELATED"/>
    <property type="match status" value="1"/>
</dbReference>